<comment type="caution">
    <text evidence="4">The sequence shown here is derived from an EMBL/GenBank/DDBJ whole genome shotgun (WGS) entry which is preliminary data.</text>
</comment>
<sequence length="203" mass="22586">MGLFLSVLIGVLSSIGWLLVLMTSILFAFSHALLVLLRNVPAPSSGNSSTGNLSDSSSSGNFAGNPFTSLDSSLKTVWAFLGGDFAAVDSWDAGRSVDIMRILFSFLTTIVLLNVLIALLNNVFNESRNRAKKTWIRNRAEFIATVEVFMMTARQRQNKNWFPSIVFYEMDAEKFEEYSKLKRERPWPESELGVESPASTSDL</sequence>
<dbReference type="GO" id="GO:0098703">
    <property type="term" value="P:calcium ion import across plasma membrane"/>
    <property type="evidence" value="ECO:0007669"/>
    <property type="project" value="TreeGrafter"/>
</dbReference>
<dbReference type="OrthoDB" id="2403807at2759"/>
<evidence type="ECO:0000256" key="3">
    <source>
        <dbReference type="SAM" id="Phobius"/>
    </source>
</evidence>
<evidence type="ECO:0000256" key="1">
    <source>
        <dbReference type="ARBA" id="ARBA00022737"/>
    </source>
</evidence>
<protein>
    <recommendedName>
        <fullName evidence="6">Ion transport domain-containing protein</fullName>
    </recommendedName>
</protein>
<dbReference type="GO" id="GO:0005886">
    <property type="term" value="C:plasma membrane"/>
    <property type="evidence" value="ECO:0007669"/>
    <property type="project" value="TreeGrafter"/>
</dbReference>
<keyword evidence="1" id="KW-0677">Repeat</keyword>
<feature type="region of interest" description="Disordered" evidence="2">
    <location>
        <begin position="181"/>
        <end position="203"/>
    </location>
</feature>
<name>A0A433DEE4_9FUNG</name>
<keyword evidence="5" id="KW-1185">Reference proteome</keyword>
<dbReference type="PANTHER" id="PTHR10582:SF2">
    <property type="entry name" value="INACTIVE"/>
    <property type="match status" value="1"/>
</dbReference>
<dbReference type="AlphaFoldDB" id="A0A433DEE4"/>
<evidence type="ECO:0000313" key="4">
    <source>
        <dbReference type="EMBL" id="RUP49184.1"/>
    </source>
</evidence>
<dbReference type="Gene3D" id="1.10.287.70">
    <property type="match status" value="1"/>
</dbReference>
<dbReference type="GO" id="GO:0005216">
    <property type="term" value="F:monoatomic ion channel activity"/>
    <property type="evidence" value="ECO:0007669"/>
    <property type="project" value="InterPro"/>
</dbReference>
<dbReference type="Proteomes" id="UP000268093">
    <property type="component" value="Unassembled WGS sequence"/>
</dbReference>
<dbReference type="PANTHER" id="PTHR10582">
    <property type="entry name" value="TRANSIENT RECEPTOR POTENTIAL ION CHANNEL PROTEIN"/>
    <property type="match status" value="1"/>
</dbReference>
<dbReference type="EMBL" id="RBNI01002532">
    <property type="protein sequence ID" value="RUP49184.1"/>
    <property type="molecule type" value="Genomic_DNA"/>
</dbReference>
<evidence type="ECO:0000313" key="5">
    <source>
        <dbReference type="Proteomes" id="UP000268093"/>
    </source>
</evidence>
<feature type="transmembrane region" description="Helical" evidence="3">
    <location>
        <begin position="102"/>
        <end position="124"/>
    </location>
</feature>
<proteinExistence type="predicted"/>
<feature type="transmembrane region" description="Helical" evidence="3">
    <location>
        <begin position="7"/>
        <end position="29"/>
    </location>
</feature>
<accession>A0A433DEE4</accession>
<keyword evidence="3" id="KW-0812">Transmembrane</keyword>
<gene>
    <name evidence="4" type="ORF">BC936DRAFT_143103</name>
</gene>
<organism evidence="4 5">
    <name type="scientific">Jimgerdemannia flammicorona</name>
    <dbReference type="NCBI Taxonomy" id="994334"/>
    <lineage>
        <taxon>Eukaryota</taxon>
        <taxon>Fungi</taxon>
        <taxon>Fungi incertae sedis</taxon>
        <taxon>Mucoromycota</taxon>
        <taxon>Mucoromycotina</taxon>
        <taxon>Endogonomycetes</taxon>
        <taxon>Endogonales</taxon>
        <taxon>Endogonaceae</taxon>
        <taxon>Jimgerdemannia</taxon>
    </lineage>
</organism>
<evidence type="ECO:0008006" key="6">
    <source>
        <dbReference type="Google" id="ProtNLM"/>
    </source>
</evidence>
<keyword evidence="3" id="KW-0472">Membrane</keyword>
<reference evidence="4 5" key="1">
    <citation type="journal article" date="2018" name="New Phytol.">
        <title>Phylogenomics of Endogonaceae and evolution of mycorrhizas within Mucoromycota.</title>
        <authorList>
            <person name="Chang Y."/>
            <person name="Desiro A."/>
            <person name="Na H."/>
            <person name="Sandor L."/>
            <person name="Lipzen A."/>
            <person name="Clum A."/>
            <person name="Barry K."/>
            <person name="Grigoriev I.V."/>
            <person name="Martin F.M."/>
            <person name="Stajich J.E."/>
            <person name="Smith M.E."/>
            <person name="Bonito G."/>
            <person name="Spatafora J.W."/>
        </authorList>
    </citation>
    <scope>NUCLEOTIDE SEQUENCE [LARGE SCALE GENOMIC DNA]</scope>
    <source>
        <strain evidence="4 5">GMNB39</strain>
    </source>
</reference>
<evidence type="ECO:0000256" key="2">
    <source>
        <dbReference type="SAM" id="MobiDB-lite"/>
    </source>
</evidence>
<dbReference type="InterPro" id="IPR024862">
    <property type="entry name" value="TRPV"/>
</dbReference>
<keyword evidence="3" id="KW-1133">Transmembrane helix</keyword>